<gene>
    <name evidence="6" type="ORF">AB8S09_08490</name>
</gene>
<dbReference type="Proteomes" id="UP001565220">
    <property type="component" value="Unassembled WGS sequence"/>
</dbReference>
<comment type="similarity">
    <text evidence="2">Belongs to the CobH/CbiC family.</text>
</comment>
<proteinExistence type="inferred from homology"/>
<evidence type="ECO:0000256" key="1">
    <source>
        <dbReference type="ARBA" id="ARBA00004953"/>
    </source>
</evidence>
<sequence length="206" mass="22865">MDYIKSPMYIEKRSFEIIEREIGKHSFSDRELSVVKRVIHTTGDPQYKDIIYIRQGAIDAALQLLGNGVTIYTDTNMAAAGINKKALKKLDCRVECFVNRAEIARMAKGSGITRSMAAVEKAAEEGVRFFVFGNAPTALFRLKELTIEKKADPEFIVGAPVGFVGAEESKREIEKLDIPMITIRGRKGGSNIAAAIVNSLMYMITR</sequence>
<dbReference type="PANTHER" id="PTHR43588">
    <property type="entry name" value="COBALT-PRECORRIN-8 METHYLMUTASE"/>
    <property type="match status" value="1"/>
</dbReference>
<accession>A0ABV4DWQ7</accession>
<comment type="pathway">
    <text evidence="1">Cofactor biosynthesis; adenosylcobalamin biosynthesis.</text>
</comment>
<evidence type="ECO:0000256" key="3">
    <source>
        <dbReference type="ARBA" id="ARBA00022573"/>
    </source>
</evidence>
<dbReference type="PANTHER" id="PTHR43588:SF1">
    <property type="entry name" value="COBALT-PRECORRIN-8 METHYLMUTASE"/>
    <property type="match status" value="1"/>
</dbReference>
<evidence type="ECO:0000256" key="2">
    <source>
        <dbReference type="ARBA" id="ARBA00009774"/>
    </source>
</evidence>
<comment type="caution">
    <text evidence="6">The sequence shown here is derived from an EMBL/GenBank/DDBJ whole genome shotgun (WGS) entry which is preliminary data.</text>
</comment>
<evidence type="ECO:0000259" key="5">
    <source>
        <dbReference type="Pfam" id="PF02570"/>
    </source>
</evidence>
<keyword evidence="3" id="KW-0169">Cobalamin biosynthesis</keyword>
<keyword evidence="7" id="KW-1185">Reference proteome</keyword>
<dbReference type="EC" id="5.4.99.61" evidence="6"/>
<dbReference type="RefSeq" id="WP_294180914.1">
    <property type="nucleotide sequence ID" value="NZ_JBGFFE010000010.1"/>
</dbReference>
<evidence type="ECO:0000313" key="6">
    <source>
        <dbReference type="EMBL" id="MEY8763676.1"/>
    </source>
</evidence>
<dbReference type="InterPro" id="IPR003722">
    <property type="entry name" value="Cbl_synth_CobH/CbiC"/>
</dbReference>
<evidence type="ECO:0000256" key="4">
    <source>
        <dbReference type="ARBA" id="ARBA00023235"/>
    </source>
</evidence>
<dbReference type="Pfam" id="PF02570">
    <property type="entry name" value="CbiC"/>
    <property type="match status" value="1"/>
</dbReference>
<dbReference type="GO" id="GO:0016993">
    <property type="term" value="F:precorrin-8X methylmutase activity"/>
    <property type="evidence" value="ECO:0007669"/>
    <property type="project" value="UniProtKB-EC"/>
</dbReference>
<keyword evidence="4 6" id="KW-0413">Isomerase</keyword>
<dbReference type="EMBL" id="JBGFFE010000010">
    <property type="protein sequence ID" value="MEY8763676.1"/>
    <property type="molecule type" value="Genomic_DNA"/>
</dbReference>
<dbReference type="NCBIfam" id="NF004057">
    <property type="entry name" value="PRK05575.1"/>
    <property type="match status" value="1"/>
</dbReference>
<protein>
    <submittedName>
        <fullName evidence="6">Precorrin-8X methylmutase</fullName>
        <ecNumber evidence="6">5.4.99.61</ecNumber>
    </submittedName>
</protein>
<evidence type="ECO:0000313" key="7">
    <source>
        <dbReference type="Proteomes" id="UP001565220"/>
    </source>
</evidence>
<dbReference type="SUPFAM" id="SSF63965">
    <property type="entry name" value="Precorrin-8X methylmutase CbiC/CobH"/>
    <property type="match status" value="1"/>
</dbReference>
<organism evidence="6 7">
    <name type="scientific">Clostridium lapidicellarium</name>
    <dbReference type="NCBI Taxonomy" id="3240931"/>
    <lineage>
        <taxon>Bacteria</taxon>
        <taxon>Bacillati</taxon>
        <taxon>Bacillota</taxon>
        <taxon>Clostridia</taxon>
        <taxon>Eubacteriales</taxon>
        <taxon>Clostridiaceae</taxon>
        <taxon>Clostridium</taxon>
    </lineage>
</organism>
<dbReference type="InterPro" id="IPR036588">
    <property type="entry name" value="CobH/CbiC_sf"/>
</dbReference>
<name>A0ABV4DWQ7_9CLOT</name>
<reference evidence="6 7" key="1">
    <citation type="submission" date="2024-08" db="EMBL/GenBank/DDBJ databases">
        <title>Clostridium lapicellarii sp. nov., and Clostridium renhuaiense sp. nov., two species isolated from the mud in a fermentation cellar used for producing sauce-flavour Chinese liquors.</title>
        <authorList>
            <person name="Yang F."/>
            <person name="Wang H."/>
            <person name="Chen L.Q."/>
            <person name="Zhou N."/>
            <person name="Lu J.J."/>
            <person name="Pu X.X."/>
            <person name="Wan B."/>
            <person name="Wang L."/>
            <person name="Liu S.J."/>
        </authorList>
    </citation>
    <scope>NUCLEOTIDE SEQUENCE [LARGE SCALE GENOMIC DNA]</scope>
    <source>
        <strain evidence="6 7">MT-113</strain>
    </source>
</reference>
<feature type="domain" description="Cobalamin biosynthesis precorrin-8X methylmutase CobH/CbiC" evidence="5">
    <location>
        <begin position="10"/>
        <end position="203"/>
    </location>
</feature>
<dbReference type="Gene3D" id="3.40.50.10230">
    <property type="entry name" value="Cobalamin biosynthesis CobH/CbiC, precorrin-8X methylmutase"/>
    <property type="match status" value="1"/>
</dbReference>